<proteinExistence type="predicted"/>
<evidence type="ECO:0008006" key="4">
    <source>
        <dbReference type="Google" id="ProtNLM"/>
    </source>
</evidence>
<comment type="caution">
    <text evidence="2">The sequence shown here is derived from an EMBL/GenBank/DDBJ whole genome shotgun (WGS) entry which is preliminary data.</text>
</comment>
<reference evidence="2 3" key="1">
    <citation type="journal article" date="2014" name="Nature">
        <title>Sequential evolution of bacterial morphology by co-option of a developmental regulator.</title>
        <authorList>
            <person name="Jiang C."/>
            <person name="Brown P.J."/>
            <person name="Ducret A."/>
            <person name="Brun Y.V."/>
        </authorList>
    </citation>
    <scope>NUCLEOTIDE SEQUENCE [LARGE SCALE GENOMIC DNA]</scope>
    <source>
        <strain evidence="2 3">DSM 16100</strain>
    </source>
</reference>
<dbReference type="AlphaFoldDB" id="V4P979"/>
<keyword evidence="1" id="KW-0732">Signal</keyword>
<dbReference type="EMBL" id="AWGB01000023">
    <property type="protein sequence ID" value="ESQ90482.1"/>
    <property type="molecule type" value="Genomic_DNA"/>
</dbReference>
<dbReference type="Proteomes" id="UP000017837">
    <property type="component" value="Unassembled WGS sequence"/>
</dbReference>
<protein>
    <recommendedName>
        <fullName evidence="4">Secreted protein</fullName>
    </recommendedName>
</protein>
<gene>
    <name evidence="2" type="ORF">ABENE_12225</name>
</gene>
<accession>V4P979</accession>
<feature type="chain" id="PRO_5004724434" description="Secreted protein" evidence="1">
    <location>
        <begin position="27"/>
        <end position="158"/>
    </location>
</feature>
<evidence type="ECO:0000256" key="1">
    <source>
        <dbReference type="SAM" id="SignalP"/>
    </source>
</evidence>
<evidence type="ECO:0000313" key="2">
    <source>
        <dbReference type="EMBL" id="ESQ90482.1"/>
    </source>
</evidence>
<evidence type="ECO:0000313" key="3">
    <source>
        <dbReference type="Proteomes" id="UP000017837"/>
    </source>
</evidence>
<dbReference type="STRING" id="1121022.GCA_000376105_03091"/>
<sequence>MKSVIQALLAPALLTASLIAGTTVHADPLRLSSGLLAIQPAKGQWSVVVTTVTTGAPFNTIRVCLTADHTWYNTVQRSGSQPGSGKWLTSGASLLWRGNMGQNLDDAAVLHVDSASSMSGPLMQWVKDTTDTTNTAIDNVFANSAWTHVSDTCDDVLK</sequence>
<organism evidence="2 3">
    <name type="scientific">Asticcacaulis benevestitus DSM 16100 = ATCC BAA-896</name>
    <dbReference type="NCBI Taxonomy" id="1121022"/>
    <lineage>
        <taxon>Bacteria</taxon>
        <taxon>Pseudomonadati</taxon>
        <taxon>Pseudomonadota</taxon>
        <taxon>Alphaproteobacteria</taxon>
        <taxon>Caulobacterales</taxon>
        <taxon>Caulobacteraceae</taxon>
        <taxon>Asticcacaulis</taxon>
    </lineage>
</organism>
<name>V4P979_9CAUL</name>
<dbReference type="RefSeq" id="WP_018082760.1">
    <property type="nucleotide sequence ID" value="NZ_AQWM01000018.1"/>
</dbReference>
<keyword evidence="3" id="KW-1185">Reference proteome</keyword>
<feature type="signal peptide" evidence="1">
    <location>
        <begin position="1"/>
        <end position="26"/>
    </location>
</feature>
<dbReference type="PATRIC" id="fig|1121022.4.peg.2479"/>